<organism evidence="3 4">
    <name type="scientific">Dyadobacter subterraneus</name>
    <dbReference type="NCBI Taxonomy" id="2773304"/>
    <lineage>
        <taxon>Bacteria</taxon>
        <taxon>Pseudomonadati</taxon>
        <taxon>Bacteroidota</taxon>
        <taxon>Cytophagia</taxon>
        <taxon>Cytophagales</taxon>
        <taxon>Spirosomataceae</taxon>
        <taxon>Dyadobacter</taxon>
    </lineage>
</organism>
<dbReference type="PANTHER" id="PTHR48081">
    <property type="entry name" value="AB HYDROLASE SUPERFAMILY PROTEIN C4A8.06C"/>
    <property type="match status" value="1"/>
</dbReference>
<dbReference type="EMBL" id="JACYGY010000001">
    <property type="protein sequence ID" value="MBE9461330.1"/>
    <property type="molecule type" value="Genomic_DNA"/>
</dbReference>
<accession>A0ABR9W789</accession>
<name>A0ABR9W789_9BACT</name>
<dbReference type="InterPro" id="IPR050300">
    <property type="entry name" value="GDXG_lipolytic_enzyme"/>
</dbReference>
<comment type="caution">
    <text evidence="3">The sequence shown here is derived from an EMBL/GenBank/DDBJ whole genome shotgun (WGS) entry which is preliminary data.</text>
</comment>
<dbReference type="RefSeq" id="WP_194119600.1">
    <property type="nucleotide sequence ID" value="NZ_JACYGY010000001.1"/>
</dbReference>
<keyword evidence="4" id="KW-1185">Reference proteome</keyword>
<dbReference type="Gene3D" id="3.40.50.1820">
    <property type="entry name" value="alpha/beta hydrolase"/>
    <property type="match status" value="1"/>
</dbReference>
<evidence type="ECO:0000256" key="1">
    <source>
        <dbReference type="ARBA" id="ARBA00022801"/>
    </source>
</evidence>
<protein>
    <submittedName>
        <fullName evidence="3">Alpha/beta hydrolase</fullName>
    </submittedName>
</protein>
<evidence type="ECO:0000313" key="4">
    <source>
        <dbReference type="Proteomes" id="UP000634134"/>
    </source>
</evidence>
<dbReference type="Pfam" id="PF20434">
    <property type="entry name" value="BD-FAE"/>
    <property type="match status" value="1"/>
</dbReference>
<gene>
    <name evidence="3" type="ORF">IEE83_05495</name>
</gene>
<sequence length="299" mass="33014">MENPNNFSNKTQFTTRKLYGDFATQQELDAEYDVEKAVPGFLKYINNFSANSEKARAILQGRTVVQYGPTLMERLTVYPAKNPDAPVMLFVHGGYWRLGIGDEYDFVATGPSLAGFTVVIITYALTPSVNIPEMVRQVRSSIAWTANNISNFNGNTDRILIAGHSAGAHLAAMTISTDWADYGLPADTIKGVLAISGLYDLEPVSQTFVEPAVRITAEQILSSSPIRLVRQNKIPLIVVWGELETASFQKQSVDYCKAWQNAGNQSHYLIVPNANHFNILEGFETVDGFLTKEILSLLA</sequence>
<keyword evidence="1 3" id="KW-0378">Hydrolase</keyword>
<dbReference type="PANTHER" id="PTHR48081:SF33">
    <property type="entry name" value="KYNURENINE FORMAMIDASE"/>
    <property type="match status" value="1"/>
</dbReference>
<dbReference type="InterPro" id="IPR049492">
    <property type="entry name" value="BD-FAE-like_dom"/>
</dbReference>
<feature type="domain" description="BD-FAE-like" evidence="2">
    <location>
        <begin position="81"/>
        <end position="254"/>
    </location>
</feature>
<evidence type="ECO:0000259" key="2">
    <source>
        <dbReference type="Pfam" id="PF20434"/>
    </source>
</evidence>
<dbReference type="GO" id="GO:0016787">
    <property type="term" value="F:hydrolase activity"/>
    <property type="evidence" value="ECO:0007669"/>
    <property type="project" value="UniProtKB-KW"/>
</dbReference>
<evidence type="ECO:0000313" key="3">
    <source>
        <dbReference type="EMBL" id="MBE9461330.1"/>
    </source>
</evidence>
<dbReference type="InterPro" id="IPR029058">
    <property type="entry name" value="AB_hydrolase_fold"/>
</dbReference>
<dbReference type="SUPFAM" id="SSF53474">
    <property type="entry name" value="alpha/beta-Hydrolases"/>
    <property type="match status" value="1"/>
</dbReference>
<reference evidence="4" key="1">
    <citation type="submission" date="2023-07" db="EMBL/GenBank/DDBJ databases">
        <title>Dyadobacter sp. nov 'subterranea' isolated from contaminted grondwater.</title>
        <authorList>
            <person name="Szabo I."/>
            <person name="Al-Omari J."/>
            <person name="Szerdahelyi S.G."/>
            <person name="Rado J."/>
        </authorList>
    </citation>
    <scope>NUCLEOTIDE SEQUENCE [LARGE SCALE GENOMIC DNA]</scope>
    <source>
        <strain evidence="4">UP-52</strain>
    </source>
</reference>
<proteinExistence type="predicted"/>
<dbReference type="Proteomes" id="UP000634134">
    <property type="component" value="Unassembled WGS sequence"/>
</dbReference>